<protein>
    <submittedName>
        <fullName evidence="1">Upf0565 protein</fullName>
    </submittedName>
</protein>
<evidence type="ECO:0000313" key="2">
    <source>
        <dbReference type="Proteomes" id="UP001149090"/>
    </source>
</evidence>
<dbReference type="Proteomes" id="UP001149090">
    <property type="component" value="Unassembled WGS sequence"/>
</dbReference>
<dbReference type="Pfam" id="PF10561">
    <property type="entry name" value="C2orf69"/>
    <property type="match status" value="1"/>
</dbReference>
<dbReference type="PANTHER" id="PTHR31296">
    <property type="entry name" value="UPF0565 PROTEIN C2ORF69"/>
    <property type="match status" value="1"/>
</dbReference>
<keyword evidence="2" id="KW-1185">Reference proteome</keyword>
<accession>A0A9Q0LV13</accession>
<reference evidence="1" key="1">
    <citation type="submission" date="2022-10" db="EMBL/GenBank/DDBJ databases">
        <title>Novel sulphate-reducing endosymbionts in the free-living metamonad Anaeramoeba.</title>
        <authorList>
            <person name="Jerlstrom-Hultqvist J."/>
            <person name="Cepicka I."/>
            <person name="Gallot-Lavallee L."/>
            <person name="Salas-Leiva D."/>
            <person name="Curtis B.A."/>
            <person name="Zahonova K."/>
            <person name="Pipaliya S."/>
            <person name="Dacks J."/>
            <person name="Roger A.J."/>
        </authorList>
    </citation>
    <scope>NUCLEOTIDE SEQUENCE</scope>
    <source>
        <strain evidence="1">BMAN</strain>
    </source>
</reference>
<gene>
    <name evidence="1" type="ORF">M0811_14702</name>
</gene>
<sequence>MNQKEFFPVFSHLILNPKTTVIYFQGDIQNFQNEIERIYEEYSLEKTMKILKEKFPDSNILMPKPKLIKRFLLIIQNFFLKNQKHQIIAFNFLYNSLLFYCKSLKIDFPEQFIIIGFSRGSVVLERLFSISILIL</sequence>
<dbReference type="EMBL" id="JAPDFW010000043">
    <property type="protein sequence ID" value="KAJ5079039.1"/>
    <property type="molecule type" value="Genomic_DNA"/>
</dbReference>
<evidence type="ECO:0000313" key="1">
    <source>
        <dbReference type="EMBL" id="KAJ5079039.1"/>
    </source>
</evidence>
<dbReference type="GO" id="GO:0005739">
    <property type="term" value="C:mitochondrion"/>
    <property type="evidence" value="ECO:0007669"/>
    <property type="project" value="TreeGrafter"/>
</dbReference>
<proteinExistence type="predicted"/>
<dbReference type="AlphaFoldDB" id="A0A9Q0LV13"/>
<organism evidence="1 2">
    <name type="scientific">Anaeramoeba ignava</name>
    <name type="common">Anaerobic marine amoeba</name>
    <dbReference type="NCBI Taxonomy" id="1746090"/>
    <lineage>
        <taxon>Eukaryota</taxon>
        <taxon>Metamonada</taxon>
        <taxon>Anaeramoebidae</taxon>
        <taxon>Anaeramoeba</taxon>
    </lineage>
</organism>
<name>A0A9Q0LV13_ANAIG</name>
<dbReference type="InterPro" id="IPR018881">
    <property type="entry name" value="C2orf69_mit"/>
</dbReference>
<dbReference type="OrthoDB" id="419333at2759"/>
<comment type="caution">
    <text evidence="1">The sequence shown here is derived from an EMBL/GenBank/DDBJ whole genome shotgun (WGS) entry which is preliminary data.</text>
</comment>
<dbReference type="PANTHER" id="PTHR31296:SF1">
    <property type="entry name" value="MITOCHONDRIAL PROTEIN C2ORF69"/>
    <property type="match status" value="1"/>
</dbReference>